<dbReference type="PANTHER" id="PTHR30154:SF34">
    <property type="entry name" value="TRANSCRIPTIONAL REGULATOR AZLB"/>
    <property type="match status" value="1"/>
</dbReference>
<dbReference type="Gene3D" id="3.30.70.920">
    <property type="match status" value="1"/>
</dbReference>
<evidence type="ECO:0000256" key="3">
    <source>
        <dbReference type="ARBA" id="ARBA00023163"/>
    </source>
</evidence>
<dbReference type="InterPro" id="IPR000485">
    <property type="entry name" value="AsnC-type_HTH_dom"/>
</dbReference>
<evidence type="ECO:0000256" key="1">
    <source>
        <dbReference type="ARBA" id="ARBA00023015"/>
    </source>
</evidence>
<reference evidence="5 6" key="1">
    <citation type="submission" date="2024-09" db="EMBL/GenBank/DDBJ databases">
        <authorList>
            <person name="Sun Q."/>
            <person name="Mori K."/>
        </authorList>
    </citation>
    <scope>NUCLEOTIDE SEQUENCE [LARGE SCALE GENOMIC DNA]</scope>
    <source>
        <strain evidence="5 6">ATCC 51272</strain>
    </source>
</reference>
<dbReference type="SUPFAM" id="SSF46785">
    <property type="entry name" value="Winged helix' DNA-binding domain"/>
    <property type="match status" value="1"/>
</dbReference>
<dbReference type="SMART" id="SM00344">
    <property type="entry name" value="HTH_ASNC"/>
    <property type="match status" value="1"/>
</dbReference>
<comment type="caution">
    <text evidence="5">The sequence shown here is derived from an EMBL/GenBank/DDBJ whole genome shotgun (WGS) entry which is preliminary data.</text>
</comment>
<dbReference type="InterPro" id="IPR036388">
    <property type="entry name" value="WH-like_DNA-bd_sf"/>
</dbReference>
<sequence>MEKIDNLDKKILSILSCNARIPFKDVAAECGVSRAAIHQRVQRLMESGVITGSGFDVNPKSLGYSTCTYVGLNLERGSMYKEVVKRMDSIPEIVECHFTTGPYTMLLKAYARDNEQLMDLLNNKLQTIPGVVSTETLISLEQSIKREIPVSFEES</sequence>
<dbReference type="PANTHER" id="PTHR30154">
    <property type="entry name" value="LEUCINE-RESPONSIVE REGULATORY PROTEIN"/>
    <property type="match status" value="1"/>
</dbReference>
<keyword evidence="3" id="KW-0804">Transcription</keyword>
<organism evidence="5 6">
    <name type="scientific">Hallella seregens ATCC 51272</name>
    <dbReference type="NCBI Taxonomy" id="1336250"/>
    <lineage>
        <taxon>Bacteria</taxon>
        <taxon>Pseudomonadati</taxon>
        <taxon>Bacteroidota</taxon>
        <taxon>Bacteroidia</taxon>
        <taxon>Bacteroidales</taxon>
        <taxon>Prevotellaceae</taxon>
        <taxon>Hallella</taxon>
    </lineage>
</organism>
<evidence type="ECO:0000259" key="4">
    <source>
        <dbReference type="PROSITE" id="PS50956"/>
    </source>
</evidence>
<dbReference type="RefSeq" id="WP_005845401.1">
    <property type="nucleotide sequence ID" value="NZ_JBHLZF010000002.1"/>
</dbReference>
<proteinExistence type="predicted"/>
<dbReference type="PROSITE" id="PS50956">
    <property type="entry name" value="HTH_ASNC_2"/>
    <property type="match status" value="1"/>
</dbReference>
<dbReference type="InterPro" id="IPR011008">
    <property type="entry name" value="Dimeric_a/b-barrel"/>
</dbReference>
<feature type="domain" description="HTH asnC-type" evidence="4">
    <location>
        <begin position="4"/>
        <end position="65"/>
    </location>
</feature>
<evidence type="ECO:0000313" key="5">
    <source>
        <dbReference type="EMBL" id="MFB9898283.1"/>
    </source>
</evidence>
<keyword evidence="1" id="KW-0805">Transcription regulation</keyword>
<dbReference type="PRINTS" id="PR00033">
    <property type="entry name" value="HTHASNC"/>
</dbReference>
<dbReference type="Pfam" id="PF13412">
    <property type="entry name" value="HTH_24"/>
    <property type="match status" value="1"/>
</dbReference>
<keyword evidence="6" id="KW-1185">Reference proteome</keyword>
<name>A0ABV5ZLM6_9BACT</name>
<dbReference type="EMBL" id="JBHLZF010000002">
    <property type="protein sequence ID" value="MFB9898283.1"/>
    <property type="molecule type" value="Genomic_DNA"/>
</dbReference>
<keyword evidence="2" id="KW-0238">DNA-binding</keyword>
<dbReference type="Proteomes" id="UP001589688">
    <property type="component" value="Unassembled WGS sequence"/>
</dbReference>
<dbReference type="InterPro" id="IPR036390">
    <property type="entry name" value="WH_DNA-bd_sf"/>
</dbReference>
<gene>
    <name evidence="5" type="ORF">ACFFK8_10900</name>
</gene>
<dbReference type="InterPro" id="IPR019887">
    <property type="entry name" value="Tscrpt_reg_AsnC/Lrp_C"/>
</dbReference>
<evidence type="ECO:0000256" key="2">
    <source>
        <dbReference type="ARBA" id="ARBA00023125"/>
    </source>
</evidence>
<accession>A0ABV5ZLM6</accession>
<dbReference type="InterPro" id="IPR019888">
    <property type="entry name" value="Tscrpt_reg_AsnC-like"/>
</dbReference>
<dbReference type="SUPFAM" id="SSF54909">
    <property type="entry name" value="Dimeric alpha+beta barrel"/>
    <property type="match status" value="1"/>
</dbReference>
<evidence type="ECO:0000313" key="6">
    <source>
        <dbReference type="Proteomes" id="UP001589688"/>
    </source>
</evidence>
<protein>
    <submittedName>
        <fullName evidence="5">Lrp/AsnC family transcriptional regulator</fullName>
    </submittedName>
</protein>
<dbReference type="Pfam" id="PF01037">
    <property type="entry name" value="AsnC_trans_reg"/>
    <property type="match status" value="1"/>
</dbReference>
<dbReference type="Gene3D" id="1.10.10.10">
    <property type="entry name" value="Winged helix-like DNA-binding domain superfamily/Winged helix DNA-binding domain"/>
    <property type="match status" value="1"/>
</dbReference>